<gene>
    <name evidence="9" type="primary">ysdC_1</name>
    <name evidence="9" type="ORF">NCTC10172_00542</name>
</gene>
<evidence type="ECO:0000256" key="3">
    <source>
        <dbReference type="ARBA" id="ARBA00022670"/>
    </source>
</evidence>
<dbReference type="Proteomes" id="UP000290909">
    <property type="component" value="Chromosome"/>
</dbReference>
<feature type="binding site" evidence="8">
    <location>
        <position position="310"/>
    </location>
    <ligand>
        <name>Zn(2+)</name>
        <dbReference type="ChEBI" id="CHEBI:29105"/>
        <label>2</label>
    </ligand>
</feature>
<evidence type="ECO:0000256" key="5">
    <source>
        <dbReference type="ARBA" id="ARBA00022801"/>
    </source>
</evidence>
<reference evidence="9 10" key="1">
    <citation type="submission" date="2019-01" db="EMBL/GenBank/DDBJ databases">
        <authorList>
            <consortium name="Pathogen Informatics"/>
        </authorList>
    </citation>
    <scope>NUCLEOTIDE SEQUENCE [LARGE SCALE GENOMIC DNA]</scope>
    <source>
        <strain evidence="9 10">NCTC10172</strain>
    </source>
</reference>
<comment type="similarity">
    <text evidence="1 6">Belongs to the peptidase M42 family.</text>
</comment>
<dbReference type="SUPFAM" id="SSF101821">
    <property type="entry name" value="Aminopeptidase/glucanase lid domain"/>
    <property type="match status" value="1"/>
</dbReference>
<feature type="binding site" evidence="8">
    <location>
        <position position="202"/>
    </location>
    <ligand>
        <name>Zn(2+)</name>
        <dbReference type="ChEBI" id="CHEBI:29105"/>
        <label>2</label>
    </ligand>
</feature>
<evidence type="ECO:0000256" key="7">
    <source>
        <dbReference type="PIRSR" id="PIRSR001123-1"/>
    </source>
</evidence>
<evidence type="ECO:0000313" key="10">
    <source>
        <dbReference type="Proteomes" id="UP000290909"/>
    </source>
</evidence>
<dbReference type="GO" id="GO:0046872">
    <property type="term" value="F:metal ion binding"/>
    <property type="evidence" value="ECO:0007669"/>
    <property type="project" value="UniProtKB-UniRule"/>
</dbReference>
<proteinExistence type="inferred from homology"/>
<evidence type="ECO:0000256" key="1">
    <source>
        <dbReference type="ARBA" id="ARBA00006272"/>
    </source>
</evidence>
<name>A0A449BJ86_9MOLU</name>
<dbReference type="InterPro" id="IPR008007">
    <property type="entry name" value="Peptidase_M42"/>
</dbReference>
<evidence type="ECO:0000256" key="2">
    <source>
        <dbReference type="ARBA" id="ARBA00022438"/>
    </source>
</evidence>
<evidence type="ECO:0000256" key="8">
    <source>
        <dbReference type="PIRSR" id="PIRSR001123-2"/>
    </source>
</evidence>
<dbReference type="InterPro" id="IPR051464">
    <property type="entry name" value="Peptidase_M42_aminopept"/>
</dbReference>
<dbReference type="SUPFAM" id="SSF53187">
    <property type="entry name" value="Zn-dependent exopeptidases"/>
    <property type="match status" value="1"/>
</dbReference>
<feature type="active site" description="Proton acceptor" evidence="7">
    <location>
        <position position="201"/>
    </location>
</feature>
<dbReference type="InterPro" id="IPR023367">
    <property type="entry name" value="Peptidase_M42_dom2"/>
</dbReference>
<keyword evidence="10" id="KW-1185">Reference proteome</keyword>
<evidence type="ECO:0000313" key="9">
    <source>
        <dbReference type="EMBL" id="VEU82526.1"/>
    </source>
</evidence>
<comment type="cofactor">
    <cofactor evidence="8">
        <name>a divalent metal cation</name>
        <dbReference type="ChEBI" id="CHEBI:60240"/>
    </cofactor>
    <text evidence="8">Binds 2 divalent metal cations per subunit.</text>
</comment>
<feature type="binding site" evidence="8">
    <location>
        <position position="58"/>
    </location>
    <ligand>
        <name>Zn(2+)</name>
        <dbReference type="ChEBI" id="CHEBI:29105"/>
        <label>1</label>
    </ligand>
</feature>
<accession>A0A449BJ86</accession>
<dbReference type="PANTHER" id="PTHR32481:SF0">
    <property type="entry name" value="AMINOPEPTIDASE YPDE-RELATED"/>
    <property type="match status" value="1"/>
</dbReference>
<feature type="binding site" evidence="8">
    <location>
        <position position="171"/>
    </location>
    <ligand>
        <name>Zn(2+)</name>
        <dbReference type="ChEBI" id="CHEBI:29105"/>
        <label>2</label>
    </ligand>
</feature>
<dbReference type="PANTHER" id="PTHR32481">
    <property type="entry name" value="AMINOPEPTIDASE"/>
    <property type="match status" value="1"/>
</dbReference>
<evidence type="ECO:0000256" key="6">
    <source>
        <dbReference type="PIRNR" id="PIRNR001123"/>
    </source>
</evidence>
<dbReference type="Pfam" id="PF05343">
    <property type="entry name" value="Peptidase_M42"/>
    <property type="match status" value="1"/>
</dbReference>
<feature type="binding site" evidence="8">
    <location>
        <position position="171"/>
    </location>
    <ligand>
        <name>Zn(2+)</name>
        <dbReference type="ChEBI" id="CHEBI:29105"/>
        <label>1</label>
    </ligand>
</feature>
<dbReference type="AlphaFoldDB" id="A0A449BJ86"/>
<keyword evidence="3" id="KW-0645">Protease</keyword>
<dbReference type="KEGG" id="ahk:NCTC10172_00542"/>
<dbReference type="EMBL" id="LR215050">
    <property type="protein sequence ID" value="VEU82526.1"/>
    <property type="molecule type" value="Genomic_DNA"/>
</dbReference>
<feature type="binding site" evidence="8">
    <location>
        <position position="224"/>
    </location>
    <ligand>
        <name>Zn(2+)</name>
        <dbReference type="ChEBI" id="CHEBI:29105"/>
        <label>1</label>
    </ligand>
</feature>
<keyword evidence="5 9" id="KW-0378">Hydrolase</keyword>
<dbReference type="GO" id="GO:0006508">
    <property type="term" value="P:proteolysis"/>
    <property type="evidence" value="ECO:0007669"/>
    <property type="project" value="UniProtKB-KW"/>
</dbReference>
<dbReference type="PIRSF" id="PIRSF001123">
    <property type="entry name" value="PepA_GA"/>
    <property type="match status" value="1"/>
</dbReference>
<sequence length="345" mass="37626">MSLVNLLKDLTTLNGIPSNEKEVSTYIQSKLTGEYVKDNLGSVIYKKGKGPKVLISAHMDEIGLIVTKITKEGFIKFQTVGGFTSLNMLHQQWTISTKNGPIRAISATRPLLTMSPDQKSKAVSVTDLYLDAGFTSDEEALKAGVHVGAMVTPYTEFQVLNQNRVLAKALDNRAGVAVVMELFEKINKLSNEFYAAFTVQEEVGIKGAKTSAYMVEPDIAIAVDCGAGFDVPGGDKEGNELGKGPQIYVYDAGLIAHHGLRNFVIEIARKNNIPFQESYMTFGNTDASQMHVAKNGAASLFIGIPARNIHSHTSIVDLRDLENTVKLLTKVLEALNEKSVNEILY</sequence>
<evidence type="ECO:0000256" key="4">
    <source>
        <dbReference type="ARBA" id="ARBA00022723"/>
    </source>
</evidence>
<keyword evidence="4 8" id="KW-0479">Metal-binding</keyword>
<dbReference type="GO" id="GO:0004177">
    <property type="term" value="F:aminopeptidase activity"/>
    <property type="evidence" value="ECO:0007669"/>
    <property type="project" value="UniProtKB-UniRule"/>
</dbReference>
<dbReference type="Gene3D" id="2.40.30.40">
    <property type="entry name" value="Peptidase M42, domain 2"/>
    <property type="match status" value="1"/>
</dbReference>
<protein>
    <submittedName>
        <fullName evidence="9">Aminopeptidase ysdC</fullName>
        <ecNumber evidence="9">3.4.11.-</ecNumber>
    </submittedName>
</protein>
<dbReference type="Gene3D" id="3.40.630.10">
    <property type="entry name" value="Zn peptidases"/>
    <property type="match status" value="1"/>
</dbReference>
<keyword evidence="2 9" id="KW-0031">Aminopeptidase</keyword>
<dbReference type="CDD" id="cd05656">
    <property type="entry name" value="M42_Frv"/>
    <property type="match status" value="1"/>
</dbReference>
<dbReference type="EC" id="3.4.11.-" evidence="9"/>
<dbReference type="STRING" id="1408416.GCA_000702765_00942"/>
<organism evidence="9 10">
    <name type="scientific">Acholeplasma hippikon</name>
    <dbReference type="NCBI Taxonomy" id="264636"/>
    <lineage>
        <taxon>Bacteria</taxon>
        <taxon>Bacillati</taxon>
        <taxon>Mycoplasmatota</taxon>
        <taxon>Mollicutes</taxon>
        <taxon>Acholeplasmatales</taxon>
        <taxon>Acholeplasmataceae</taxon>
        <taxon>Acholeplasma</taxon>
    </lineage>
</organism>